<dbReference type="EMBL" id="CAVMJV010000043">
    <property type="protein sequence ID" value="CAK5081078.1"/>
    <property type="molecule type" value="Genomic_DNA"/>
</dbReference>
<protein>
    <submittedName>
        <fullName evidence="1">Uncharacterized protein</fullName>
    </submittedName>
</protein>
<name>A0ACB0ZQ43_MELEN</name>
<accession>A0ACB0ZQ43</accession>
<comment type="caution">
    <text evidence="1">The sequence shown here is derived from an EMBL/GenBank/DDBJ whole genome shotgun (WGS) entry which is preliminary data.</text>
</comment>
<sequence length="611" mass="70611">MFSKQIKIYLLFSIQKFKLLISSFFSLFFINFSNNGIYNIKNIFILFILIINIKMVNSRSSPSSDTEILSQLLNRGYDWRVRPPGTNLSLDGDHGPVVVNINMLIRSISKIDDVNMEYSTQLTFREEWVDGRLAYGLPNDQKPDHIILTAGQQIWMPDTFFQNEKQARKHEIDKPNVLIRIHKDGRILYSVRISLVLSCPMFLQYYPMDVQTCLIDMASYAYTDTDIEYRWKEVQPVQLKQGLESSLPSFQLTNVSTGYCTSKTNTGTYSYLNKLFFKISFFVFERCLRTVLELRRQFSYYLLQLYIPSSMLVIVSWVSFWLDRTAVPARVTLGVTTLLTMTTQTSGINAKLPPVSYSKAIDIWCGGKEIVTKSSLDESLSGPSFIDVLEGEGGANGERSCLAFIFSALLEFACVTYISSRMFYKRTRNNRVLARYRGEGRLLSVFNPQSQRPSICPGYEMPPNLLTHRPSLHYTPLTTQFMDDEIEEVWVRRADIPNSPPPPILKQKTLSSSDESIQRNSTKINNDNKEYFNENKTSISLPSPPQQRRQNEREQSCLLIFGRRLPLIGRLIRRLEAEVDPAKRADYISRILFPLIFALFNMAYWFRYLKL</sequence>
<keyword evidence="2" id="KW-1185">Reference proteome</keyword>
<proteinExistence type="predicted"/>
<evidence type="ECO:0000313" key="2">
    <source>
        <dbReference type="Proteomes" id="UP001497535"/>
    </source>
</evidence>
<gene>
    <name evidence="1" type="ORF">MENTE1834_LOCUS28292</name>
</gene>
<reference evidence="1" key="1">
    <citation type="submission" date="2023-11" db="EMBL/GenBank/DDBJ databases">
        <authorList>
            <person name="Poullet M."/>
        </authorList>
    </citation>
    <scope>NUCLEOTIDE SEQUENCE</scope>
    <source>
        <strain evidence="1">E1834</strain>
    </source>
</reference>
<organism evidence="1 2">
    <name type="scientific">Meloidogyne enterolobii</name>
    <name type="common">Root-knot nematode worm</name>
    <name type="synonym">Meloidogyne mayaguensis</name>
    <dbReference type="NCBI Taxonomy" id="390850"/>
    <lineage>
        <taxon>Eukaryota</taxon>
        <taxon>Metazoa</taxon>
        <taxon>Ecdysozoa</taxon>
        <taxon>Nematoda</taxon>
        <taxon>Chromadorea</taxon>
        <taxon>Rhabditida</taxon>
        <taxon>Tylenchina</taxon>
        <taxon>Tylenchomorpha</taxon>
        <taxon>Tylenchoidea</taxon>
        <taxon>Meloidogynidae</taxon>
        <taxon>Meloidogyninae</taxon>
        <taxon>Meloidogyne</taxon>
    </lineage>
</organism>
<dbReference type="Proteomes" id="UP001497535">
    <property type="component" value="Unassembled WGS sequence"/>
</dbReference>
<evidence type="ECO:0000313" key="1">
    <source>
        <dbReference type="EMBL" id="CAK5081078.1"/>
    </source>
</evidence>